<dbReference type="PANTHER" id="PTHR47751">
    <property type="entry name" value="SUPERFAMILY HYDROLASE, PUTATIVE (AFU_ORTHOLOGUE AFUA_2G16580)-RELATED"/>
    <property type="match status" value="1"/>
</dbReference>
<dbReference type="Pfam" id="PF12697">
    <property type="entry name" value="Abhydrolase_6"/>
    <property type="match status" value="1"/>
</dbReference>
<organism evidence="3 4">
    <name type="scientific">Nonomuraea insulae</name>
    <dbReference type="NCBI Taxonomy" id="1616787"/>
    <lineage>
        <taxon>Bacteria</taxon>
        <taxon>Bacillati</taxon>
        <taxon>Actinomycetota</taxon>
        <taxon>Actinomycetes</taxon>
        <taxon>Streptosporangiales</taxon>
        <taxon>Streptosporangiaceae</taxon>
        <taxon>Nonomuraea</taxon>
    </lineage>
</organism>
<protein>
    <submittedName>
        <fullName evidence="3">Alpha/beta hydrolase</fullName>
    </submittedName>
</protein>
<evidence type="ECO:0000256" key="1">
    <source>
        <dbReference type="SAM" id="MobiDB-lite"/>
    </source>
</evidence>
<name>A0ABW1CF77_9ACTN</name>
<evidence type="ECO:0000259" key="2">
    <source>
        <dbReference type="Pfam" id="PF12697"/>
    </source>
</evidence>
<proteinExistence type="predicted"/>
<dbReference type="GO" id="GO:0016787">
    <property type="term" value="F:hydrolase activity"/>
    <property type="evidence" value="ECO:0007669"/>
    <property type="project" value="UniProtKB-KW"/>
</dbReference>
<feature type="region of interest" description="Disordered" evidence="1">
    <location>
        <begin position="298"/>
        <end position="342"/>
    </location>
</feature>
<sequence length="342" mass="37450">MTVEHVTFPAGGAESGITDCAADLYLPEGASRTERRPGIILFWSGTVSKEANTGAAWYLARAGYACLAMDFRTSGASAGTPRGQLYPDNFVQDVRCALFYLSSRPEVDPERIGLHGVSLGGGVALQVAAFDRRVRCVSVLYPSALMGWAQLPQDMIQNDIAQRVATGRGATRQFVGVDTWTEPARGYARQATELYPTFDNTILVESFEKMTLWNPARFADKISPTPVQFLGVSGDDAYHDLTQMRQVMEDSVREPKRMVVLPYDSMGLYIEPGLGEGMRATIEWFDHHLLGRPLTRRFDAGGRPAGEPRDPATTPLAPDAQAAGLCPGFANWQPSWDPATER</sequence>
<dbReference type="SUPFAM" id="SSF53474">
    <property type="entry name" value="alpha/beta-Hydrolases"/>
    <property type="match status" value="1"/>
</dbReference>
<comment type="caution">
    <text evidence="3">The sequence shown here is derived from an EMBL/GenBank/DDBJ whole genome shotgun (WGS) entry which is preliminary data.</text>
</comment>
<keyword evidence="4" id="KW-1185">Reference proteome</keyword>
<evidence type="ECO:0000313" key="3">
    <source>
        <dbReference type="EMBL" id="MFC5823508.1"/>
    </source>
</evidence>
<accession>A0ABW1CF77</accession>
<evidence type="ECO:0000313" key="4">
    <source>
        <dbReference type="Proteomes" id="UP001596058"/>
    </source>
</evidence>
<dbReference type="EMBL" id="JBHSPA010000009">
    <property type="protein sequence ID" value="MFC5823508.1"/>
    <property type="molecule type" value="Genomic_DNA"/>
</dbReference>
<keyword evidence="3" id="KW-0378">Hydrolase</keyword>
<dbReference type="InterPro" id="IPR051411">
    <property type="entry name" value="Polyketide_trans_af380"/>
</dbReference>
<feature type="domain" description="AB hydrolase-1" evidence="2">
    <location>
        <begin position="56"/>
        <end position="262"/>
    </location>
</feature>
<reference evidence="4" key="1">
    <citation type="journal article" date="2019" name="Int. J. Syst. Evol. Microbiol.">
        <title>The Global Catalogue of Microorganisms (GCM) 10K type strain sequencing project: providing services to taxonomists for standard genome sequencing and annotation.</title>
        <authorList>
            <consortium name="The Broad Institute Genomics Platform"/>
            <consortium name="The Broad Institute Genome Sequencing Center for Infectious Disease"/>
            <person name="Wu L."/>
            <person name="Ma J."/>
        </authorList>
    </citation>
    <scope>NUCLEOTIDE SEQUENCE [LARGE SCALE GENOMIC DNA]</scope>
    <source>
        <strain evidence="4">CCUG 53903</strain>
    </source>
</reference>
<feature type="compositionally biased region" description="Basic and acidic residues" evidence="1">
    <location>
        <begin position="298"/>
        <end position="310"/>
    </location>
</feature>
<dbReference type="InterPro" id="IPR029058">
    <property type="entry name" value="AB_hydrolase_fold"/>
</dbReference>
<dbReference type="Proteomes" id="UP001596058">
    <property type="component" value="Unassembled WGS sequence"/>
</dbReference>
<dbReference type="PANTHER" id="PTHR47751:SF2">
    <property type="entry name" value="DLTD N-TERMINAL DOMAIN PROTEIN (AFU_ORTHOLOGUE AFUA_8G00380)-RELATED"/>
    <property type="match status" value="1"/>
</dbReference>
<dbReference type="Gene3D" id="3.40.50.1820">
    <property type="entry name" value="alpha/beta hydrolase"/>
    <property type="match status" value="1"/>
</dbReference>
<dbReference type="RefSeq" id="WP_379513041.1">
    <property type="nucleotide sequence ID" value="NZ_JBHSPA010000009.1"/>
</dbReference>
<gene>
    <name evidence="3" type="ORF">ACFPZ3_06560</name>
</gene>
<dbReference type="InterPro" id="IPR000073">
    <property type="entry name" value="AB_hydrolase_1"/>
</dbReference>